<dbReference type="EC" id="2.3.1.82" evidence="2"/>
<dbReference type="Proteomes" id="UP000480178">
    <property type="component" value="Chromosome"/>
</dbReference>
<sequence>MHIERLSKDSLQALTVLMLELWPDCSFEEEYENNKEILRSGKETAFLYKVIKEDYIGFITVSLRTDYVEGAITSPVGYVEGIYVKPGYRQQGIGIQLLAAAEVWCKEKGCVEMGSDTELDNKLSQIFHQKAGFTEVNRIVCFKKDLR</sequence>
<evidence type="ECO:0000256" key="8">
    <source>
        <dbReference type="ARBA" id="ARBA00048923"/>
    </source>
</evidence>
<evidence type="ECO:0000256" key="3">
    <source>
        <dbReference type="ARBA" id="ARBA00017677"/>
    </source>
</evidence>
<dbReference type="InterPro" id="IPR024170">
    <property type="entry name" value="Aminoglycoside_N6-AcTrfrase"/>
</dbReference>
<keyword evidence="11" id="KW-1185">Reference proteome</keyword>
<dbReference type="EMBL" id="CP048222">
    <property type="protein sequence ID" value="QHT65645.1"/>
    <property type="molecule type" value="Genomic_DNA"/>
</dbReference>
<organism evidence="10 11">
    <name type="scientific">Rhodocytophaga rosea</name>
    <dbReference type="NCBI Taxonomy" id="2704465"/>
    <lineage>
        <taxon>Bacteria</taxon>
        <taxon>Pseudomonadati</taxon>
        <taxon>Bacteroidota</taxon>
        <taxon>Cytophagia</taxon>
        <taxon>Cytophagales</taxon>
        <taxon>Rhodocytophagaceae</taxon>
        <taxon>Rhodocytophaga</taxon>
    </lineage>
</organism>
<dbReference type="NCBIfam" id="NF043067">
    <property type="entry name" value="AAC_6p_group_E"/>
    <property type="match status" value="1"/>
</dbReference>
<feature type="domain" description="N-acetyltransferase" evidence="9">
    <location>
        <begin position="1"/>
        <end position="147"/>
    </location>
</feature>
<evidence type="ECO:0000256" key="4">
    <source>
        <dbReference type="ARBA" id="ARBA00022679"/>
    </source>
</evidence>
<keyword evidence="4 10" id="KW-0808">Transferase</keyword>
<name>A0A6C0GCF9_9BACT</name>
<dbReference type="RefSeq" id="WP_162441727.1">
    <property type="nucleotide sequence ID" value="NZ_CP048222.1"/>
</dbReference>
<evidence type="ECO:0000313" key="10">
    <source>
        <dbReference type="EMBL" id="QHT65645.1"/>
    </source>
</evidence>
<evidence type="ECO:0000256" key="2">
    <source>
        <dbReference type="ARBA" id="ARBA00012888"/>
    </source>
</evidence>
<gene>
    <name evidence="10" type="ORF">GXP67_02665</name>
</gene>
<dbReference type="PANTHER" id="PTHR43072">
    <property type="entry name" value="N-ACETYLTRANSFERASE"/>
    <property type="match status" value="1"/>
</dbReference>
<dbReference type="AlphaFoldDB" id="A0A6C0GCF9"/>
<protein>
    <recommendedName>
        <fullName evidence="3">Aminoglycoside N(6')-acetyltransferase type 1</fullName>
        <ecNumber evidence="2">2.3.1.82</ecNumber>
    </recommendedName>
    <alternativeName>
        <fullName evidence="7">Aminoglycoside resistance protein</fullName>
    </alternativeName>
</protein>
<reference evidence="10 11" key="1">
    <citation type="submission" date="2020-01" db="EMBL/GenBank/DDBJ databases">
        <authorList>
            <person name="Kim M.K."/>
        </authorList>
    </citation>
    <scope>NUCLEOTIDE SEQUENCE [LARGE SCALE GENOMIC DNA]</scope>
    <source>
        <strain evidence="10 11">172606-1</strain>
    </source>
</reference>
<dbReference type="GO" id="GO:0047663">
    <property type="term" value="F:aminoglycoside 6'-N-acetyltransferase activity"/>
    <property type="evidence" value="ECO:0007669"/>
    <property type="project" value="UniProtKB-EC"/>
</dbReference>
<dbReference type="SUPFAM" id="SSF55729">
    <property type="entry name" value="Acyl-CoA N-acyltransferases (Nat)"/>
    <property type="match status" value="1"/>
</dbReference>
<dbReference type="CDD" id="cd04301">
    <property type="entry name" value="NAT_SF"/>
    <property type="match status" value="1"/>
</dbReference>
<keyword evidence="6" id="KW-0012">Acyltransferase</keyword>
<dbReference type="PROSITE" id="PS51186">
    <property type="entry name" value="GNAT"/>
    <property type="match status" value="1"/>
</dbReference>
<evidence type="ECO:0000259" key="9">
    <source>
        <dbReference type="PROSITE" id="PS51186"/>
    </source>
</evidence>
<proteinExistence type="predicted"/>
<evidence type="ECO:0000256" key="5">
    <source>
        <dbReference type="ARBA" id="ARBA00023251"/>
    </source>
</evidence>
<dbReference type="Gene3D" id="3.40.630.30">
    <property type="match status" value="1"/>
</dbReference>
<evidence type="ECO:0000256" key="7">
    <source>
        <dbReference type="ARBA" id="ARBA00029660"/>
    </source>
</evidence>
<dbReference type="InterPro" id="IPR016181">
    <property type="entry name" value="Acyl_CoA_acyltransferase"/>
</dbReference>
<evidence type="ECO:0000256" key="1">
    <source>
        <dbReference type="ARBA" id="ARBA00011738"/>
    </source>
</evidence>
<dbReference type="Pfam" id="PF00583">
    <property type="entry name" value="Acetyltransf_1"/>
    <property type="match status" value="1"/>
</dbReference>
<dbReference type="PANTHER" id="PTHR43072:SF60">
    <property type="entry name" value="L-2,4-DIAMINOBUTYRIC ACID ACETYLTRANSFERASE"/>
    <property type="match status" value="1"/>
</dbReference>
<dbReference type="GO" id="GO:0046677">
    <property type="term" value="P:response to antibiotic"/>
    <property type="evidence" value="ECO:0007669"/>
    <property type="project" value="UniProtKB-KW"/>
</dbReference>
<comment type="catalytic activity">
    <reaction evidence="8">
        <text>kanamycin B + acetyl-CoA = N(6')-acetylkanamycin B + CoA + H(+)</text>
        <dbReference type="Rhea" id="RHEA:16449"/>
        <dbReference type="ChEBI" id="CHEBI:15378"/>
        <dbReference type="ChEBI" id="CHEBI:57287"/>
        <dbReference type="ChEBI" id="CHEBI:57288"/>
        <dbReference type="ChEBI" id="CHEBI:58390"/>
        <dbReference type="ChEBI" id="CHEBI:58549"/>
        <dbReference type="EC" id="2.3.1.82"/>
    </reaction>
</comment>
<dbReference type="InterPro" id="IPR000182">
    <property type="entry name" value="GNAT_dom"/>
</dbReference>
<dbReference type="PIRSF" id="PIRSF000452">
    <property type="entry name" value="6-N-acetyltransf"/>
    <property type="match status" value="1"/>
</dbReference>
<keyword evidence="5" id="KW-0046">Antibiotic resistance</keyword>
<evidence type="ECO:0000313" key="11">
    <source>
        <dbReference type="Proteomes" id="UP000480178"/>
    </source>
</evidence>
<comment type="subunit">
    <text evidence="1">Homodimer.</text>
</comment>
<dbReference type="KEGG" id="rhoz:GXP67_02665"/>
<evidence type="ECO:0000256" key="6">
    <source>
        <dbReference type="ARBA" id="ARBA00023315"/>
    </source>
</evidence>
<accession>A0A6C0GCF9</accession>